<dbReference type="RefSeq" id="WP_394482400.1">
    <property type="nucleotide sequence ID" value="NZ_JBIGHV010000008.1"/>
</dbReference>
<organism evidence="2 3">
    <name type="scientific">Pelomonas parva</name>
    <dbReference type="NCBI Taxonomy" id="3299032"/>
    <lineage>
        <taxon>Bacteria</taxon>
        <taxon>Pseudomonadati</taxon>
        <taxon>Pseudomonadota</taxon>
        <taxon>Betaproteobacteria</taxon>
        <taxon>Burkholderiales</taxon>
        <taxon>Sphaerotilaceae</taxon>
        <taxon>Roseateles</taxon>
    </lineage>
</organism>
<comment type="caution">
    <text evidence="2">The sequence shown here is derived from an EMBL/GenBank/DDBJ whole genome shotgun (WGS) entry which is preliminary data.</text>
</comment>
<protein>
    <submittedName>
        <fullName evidence="2">RelA/SpoT domain-containing protein</fullName>
    </submittedName>
</protein>
<feature type="domain" description="RelA/SpoT" evidence="1">
    <location>
        <begin position="55"/>
        <end position="160"/>
    </location>
</feature>
<dbReference type="PANTHER" id="PTHR47837">
    <property type="entry name" value="GTP PYROPHOSPHOKINASE YJBM"/>
    <property type="match status" value="1"/>
</dbReference>
<gene>
    <name evidence="2" type="ORF">ACG00Y_21440</name>
</gene>
<reference evidence="2 3" key="1">
    <citation type="submission" date="2024-08" db="EMBL/GenBank/DDBJ databases">
        <authorList>
            <person name="Lu H."/>
        </authorList>
    </citation>
    <scope>NUCLEOTIDE SEQUENCE [LARGE SCALE GENOMIC DNA]</scope>
    <source>
        <strain evidence="2 3">LYH14W</strain>
    </source>
</reference>
<evidence type="ECO:0000313" key="3">
    <source>
        <dbReference type="Proteomes" id="UP001606210"/>
    </source>
</evidence>
<dbReference type="InterPro" id="IPR007685">
    <property type="entry name" value="RelA_SpoT"/>
</dbReference>
<dbReference type="SUPFAM" id="SSF81301">
    <property type="entry name" value="Nucleotidyltransferase"/>
    <property type="match status" value="1"/>
</dbReference>
<dbReference type="SMART" id="SM00954">
    <property type="entry name" value="RelA_SpoT"/>
    <property type="match status" value="1"/>
</dbReference>
<dbReference type="PANTHER" id="PTHR47837:SF1">
    <property type="entry name" value="GTP PYROPHOSPHOKINASE YJBM"/>
    <property type="match status" value="1"/>
</dbReference>
<dbReference type="Proteomes" id="UP001606210">
    <property type="component" value="Unassembled WGS sequence"/>
</dbReference>
<keyword evidence="3" id="KW-1185">Reference proteome</keyword>
<dbReference type="Gene3D" id="3.30.460.10">
    <property type="entry name" value="Beta Polymerase, domain 2"/>
    <property type="match status" value="1"/>
</dbReference>
<proteinExistence type="predicted"/>
<dbReference type="InterPro" id="IPR052366">
    <property type="entry name" value="GTP_Pyrophosphokinase"/>
</dbReference>
<evidence type="ECO:0000259" key="1">
    <source>
        <dbReference type="SMART" id="SM00954"/>
    </source>
</evidence>
<evidence type="ECO:0000313" key="2">
    <source>
        <dbReference type="EMBL" id="MFG6432497.1"/>
    </source>
</evidence>
<sequence length="235" mass="26473">MSTTQVNKLGERLRKGPITEADLHLLDEYRRQFANASSEVERVLREEFRQQPASREAKSTSAICAKLQRERGSRLASMQDIAGCRIVVADRQAQRSLADALAMRFVEHRLIDRIAQPSHGYRALHLVVGVEGRRVEIQIRTELQHLWAQVCERIADKVGLEFKYGVGHPVLQQWLASLSTAVDQVERGFDGETMLAPLAAVRMMPPGPDMTPDRENLNELLQALVEFIPALGESR</sequence>
<accession>A0ABW7F791</accession>
<name>A0ABW7F791_9BURK</name>
<dbReference type="CDD" id="cd05399">
    <property type="entry name" value="NT_Rel-Spo_like"/>
    <property type="match status" value="1"/>
</dbReference>
<dbReference type="Pfam" id="PF04607">
    <property type="entry name" value="RelA_SpoT"/>
    <property type="match status" value="1"/>
</dbReference>
<dbReference type="InterPro" id="IPR043519">
    <property type="entry name" value="NT_sf"/>
</dbReference>
<dbReference type="EMBL" id="JBIGHV010000008">
    <property type="protein sequence ID" value="MFG6432497.1"/>
    <property type="molecule type" value="Genomic_DNA"/>
</dbReference>